<dbReference type="Proteomes" id="UP000266861">
    <property type="component" value="Unassembled WGS sequence"/>
</dbReference>
<organism evidence="7 8">
    <name type="scientific">Diversispora epigaea</name>
    <dbReference type="NCBI Taxonomy" id="1348612"/>
    <lineage>
        <taxon>Eukaryota</taxon>
        <taxon>Fungi</taxon>
        <taxon>Fungi incertae sedis</taxon>
        <taxon>Mucoromycota</taxon>
        <taxon>Glomeromycotina</taxon>
        <taxon>Glomeromycetes</taxon>
        <taxon>Diversisporales</taxon>
        <taxon>Diversisporaceae</taxon>
        <taxon>Diversispora</taxon>
    </lineage>
</organism>
<evidence type="ECO:0000313" key="7">
    <source>
        <dbReference type="EMBL" id="RHZ50688.1"/>
    </source>
</evidence>
<feature type="compositionally biased region" description="Basic residues" evidence="6">
    <location>
        <begin position="1055"/>
        <end position="1064"/>
    </location>
</feature>
<evidence type="ECO:0000256" key="1">
    <source>
        <dbReference type="ARBA" id="ARBA00004123"/>
    </source>
</evidence>
<keyword evidence="2" id="KW-0479">Metal-binding</keyword>
<protein>
    <submittedName>
        <fullName evidence="7">Uncharacterized protein</fullName>
    </submittedName>
</protein>
<accession>A0A397GLU0</accession>
<gene>
    <name evidence="7" type="ORF">Glove_493g15</name>
</gene>
<dbReference type="OrthoDB" id="2413521at2759"/>
<dbReference type="GO" id="GO:0008270">
    <property type="term" value="F:zinc ion binding"/>
    <property type="evidence" value="ECO:0007669"/>
    <property type="project" value="UniProtKB-KW"/>
</dbReference>
<keyword evidence="4" id="KW-0862">Zinc</keyword>
<dbReference type="GO" id="GO:0005634">
    <property type="term" value="C:nucleus"/>
    <property type="evidence" value="ECO:0007669"/>
    <property type="project" value="UniProtKB-SubCell"/>
</dbReference>
<feature type="compositionally biased region" description="Polar residues" evidence="6">
    <location>
        <begin position="1036"/>
        <end position="1050"/>
    </location>
</feature>
<comment type="subcellular location">
    <subcellularLocation>
        <location evidence="1">Nucleus</location>
    </subcellularLocation>
</comment>
<feature type="region of interest" description="Disordered" evidence="6">
    <location>
        <begin position="1015"/>
        <end position="1065"/>
    </location>
</feature>
<evidence type="ECO:0000256" key="2">
    <source>
        <dbReference type="ARBA" id="ARBA00022723"/>
    </source>
</evidence>
<comment type="caution">
    <text evidence="7">The sequence shown here is derived from an EMBL/GenBank/DDBJ whole genome shotgun (WGS) entry which is preliminary data.</text>
</comment>
<evidence type="ECO:0000256" key="3">
    <source>
        <dbReference type="ARBA" id="ARBA00022771"/>
    </source>
</evidence>
<dbReference type="InterPro" id="IPR012337">
    <property type="entry name" value="RNaseH-like_sf"/>
</dbReference>
<keyword evidence="5" id="KW-0539">Nucleus</keyword>
<dbReference type="PANTHER" id="PTHR46481">
    <property type="entry name" value="ZINC FINGER BED DOMAIN-CONTAINING PROTEIN 4"/>
    <property type="match status" value="1"/>
</dbReference>
<dbReference type="SUPFAM" id="SSF53098">
    <property type="entry name" value="Ribonuclease H-like"/>
    <property type="match status" value="1"/>
</dbReference>
<reference evidence="7 8" key="1">
    <citation type="submission" date="2018-08" db="EMBL/GenBank/DDBJ databases">
        <title>Genome and evolution of the arbuscular mycorrhizal fungus Diversispora epigaea (formerly Glomus versiforme) and its bacterial endosymbionts.</title>
        <authorList>
            <person name="Sun X."/>
            <person name="Fei Z."/>
            <person name="Harrison M."/>
        </authorList>
    </citation>
    <scope>NUCLEOTIDE SEQUENCE [LARGE SCALE GENOMIC DNA]</scope>
    <source>
        <strain evidence="7 8">IT104</strain>
    </source>
</reference>
<evidence type="ECO:0000256" key="5">
    <source>
        <dbReference type="ARBA" id="ARBA00023242"/>
    </source>
</evidence>
<sequence length="1375" mass="159086">MLEQEYEISSPLPSIFAEKYDSDGELEQEKFSLEYNKILDNSSTNNMYSKETEDSETFEKEEIIEHLENTELILCVVIDFVKGKIQRCGDSTKLRPLHNLFGTWQVDRGAIKEVDSILSRLGVCSSHFQFDNKYLHNSQNKQLKDFSQGIIQWRRCISCDKYVTYFSWGEGCTLHFWNLNNQNIQIPCIGQYACKALQVCLPLCKRAFDITKPQCICCLCYEDMGGHIYNRPGRGKKATTCVTKNSHKDDVTKGLELLGDWLVSIARTGGHDQIKKELLIKTFDTFLPFINKFISIASSQVDSTNVSTNLEEISLHEPPSLFMMNMVFLENFKKMKKMKNKKNLEIDDFEEFGREFGRKLWNLRSDINSKKSVLECPKTIQEYYDGFPKFLNNFFSGIINELYCKKIIIYNWQRKRRNSLPKTAPSEEMMKIITFIISILLRIAFPHLKIWIPRVLASLGRMPRLLAKACKSSNGKSNPTRRLIQGNNVWNLATIDNIDFKEKSFKYGNIYDVTRDNSHATLRMAFQAQLPIEIETVPEEVVELTTETLLFGLNQDINDTLSIFQQVIYELLDFKKIDEELVYKTDFDAETIKQIILTRLDRGSLGPSPNVVILEPGANPNSDEEILRVAEMYKKDFSLKIRSFLNIVADEAIFHRLIKCRAKWPNIRPLLGQWHTSKDFCSVLLVLFSSYGLLSLASHLGVRFLDKFESVIDYRSIARVLDLLWAAVGIAINIYTTEKKISLDEIMDASHLGVRFLDKFESVIDYRSIARVLDLLWAAVWYLYYKWAGIWKAHRMGMRVGNFDLQRNSLSAAGPLYASAGKLNYTTAIAHYLSIIATHPKLEEKLRYCSAFKIPNNVNDPNNARHVCFGFDEALETFGVKFIKQNISGNIFDEKNLRDQIKASQDERERIDLLMSEYLDDYSISHSERAIKSRKESLWKLVDDLVTVFGIDDLLSHQLFQKYTPTELHQEGLNRLIACYPDGLERIKTVYRQEVLGIERRNPQGRRTIGIFRTKPKDYDKKRSRNGAEKRITQPVAKNSNEVPPTTESAEPQAKRRKTTGTKHKTTEDEITILSVLKIHKNNLPNEAITSVREKLSEVWTIKKRIIVANELEKLESKVSLIANIWTSISNQAYLGIQCFLLDLIHFESTHTDEMNLNRKILKLTTDNDSKIILCDNFLTNKFSDCEFKYYRYIAHVLNIAINHGMELRTTIIDKVKIFVNKIHHLTVFCDKLHNYCKLIKKNYFKSEIDVCTRWNSIFSMLEKFNRIQSMYKAIKILSSSSYSTIGNVRLTFADPCSKLLTFFSEDQKSLAINLVCSKMNLYTFTQFNSNEIILNVTSARSFFENLIMQQQNKSIEEELERYLAILLAQFEPLI</sequence>
<dbReference type="PANTHER" id="PTHR46481:SF10">
    <property type="entry name" value="ZINC FINGER BED DOMAIN-CONTAINING PROTEIN 39"/>
    <property type="match status" value="1"/>
</dbReference>
<feature type="compositionally biased region" description="Basic and acidic residues" evidence="6">
    <location>
        <begin position="1015"/>
        <end position="1032"/>
    </location>
</feature>
<dbReference type="EMBL" id="PQFF01000428">
    <property type="protein sequence ID" value="RHZ50688.1"/>
    <property type="molecule type" value="Genomic_DNA"/>
</dbReference>
<keyword evidence="3" id="KW-0863">Zinc-finger</keyword>
<proteinExistence type="predicted"/>
<evidence type="ECO:0000256" key="4">
    <source>
        <dbReference type="ARBA" id="ARBA00022833"/>
    </source>
</evidence>
<keyword evidence="8" id="KW-1185">Reference proteome</keyword>
<evidence type="ECO:0000256" key="6">
    <source>
        <dbReference type="SAM" id="MobiDB-lite"/>
    </source>
</evidence>
<name>A0A397GLU0_9GLOM</name>
<evidence type="ECO:0000313" key="8">
    <source>
        <dbReference type="Proteomes" id="UP000266861"/>
    </source>
</evidence>
<dbReference type="InterPro" id="IPR052035">
    <property type="entry name" value="ZnF_BED_domain_contain"/>
</dbReference>